<feature type="transmembrane region" description="Helical" evidence="1">
    <location>
        <begin position="143"/>
        <end position="164"/>
    </location>
</feature>
<dbReference type="GO" id="GO:0006629">
    <property type="term" value="P:lipid metabolic process"/>
    <property type="evidence" value="ECO:0007669"/>
    <property type="project" value="InterPro"/>
</dbReference>
<gene>
    <name evidence="3" type="ordered locus">Turpa_2815</name>
</gene>
<name>I4B847_TURPD</name>
<organism evidence="3 4">
    <name type="scientific">Turneriella parva (strain ATCC BAA-1111 / DSM 21527 / NCTC 11395 / H)</name>
    <name type="common">Leptospira parva</name>
    <dbReference type="NCBI Taxonomy" id="869212"/>
    <lineage>
        <taxon>Bacteria</taxon>
        <taxon>Pseudomonadati</taxon>
        <taxon>Spirochaetota</taxon>
        <taxon>Spirochaetia</taxon>
        <taxon>Leptospirales</taxon>
        <taxon>Leptospiraceae</taxon>
        <taxon>Turneriella</taxon>
    </lineage>
</organism>
<keyword evidence="1" id="KW-0472">Membrane</keyword>
<evidence type="ECO:0000313" key="3">
    <source>
        <dbReference type="EMBL" id="AFM13454.1"/>
    </source>
</evidence>
<feature type="domain" description="Fatty acid desaturase" evidence="2">
    <location>
        <begin position="31"/>
        <end position="245"/>
    </location>
</feature>
<evidence type="ECO:0000313" key="4">
    <source>
        <dbReference type="Proteomes" id="UP000006048"/>
    </source>
</evidence>
<dbReference type="Pfam" id="PF00487">
    <property type="entry name" value="FA_desaturase"/>
    <property type="match status" value="1"/>
</dbReference>
<dbReference type="STRING" id="869212.Turpa_2815"/>
<feature type="transmembrane region" description="Helical" evidence="1">
    <location>
        <begin position="170"/>
        <end position="188"/>
    </location>
</feature>
<protein>
    <submittedName>
        <fullName evidence="3">Fatty acid desaturase</fullName>
    </submittedName>
</protein>
<evidence type="ECO:0000259" key="2">
    <source>
        <dbReference type="Pfam" id="PF00487"/>
    </source>
</evidence>
<dbReference type="Proteomes" id="UP000006048">
    <property type="component" value="Chromosome"/>
</dbReference>
<dbReference type="RefSeq" id="WP_014803956.1">
    <property type="nucleotide sequence ID" value="NC_018020.1"/>
</dbReference>
<dbReference type="InterPro" id="IPR005804">
    <property type="entry name" value="FA_desaturase_dom"/>
</dbReference>
<sequence>MRFAITLAAALADWLIVAVTIWSAEVVQSFWCHAAAVIIIASRQHALGVIAHEAIHWPKGHLQRVAVLTFKYACAWPILMHFEFFREIHLAHHRHLNTGADPDFSRNRPGDLVAAESLWQIMRYVLGLNRRQDRSARGAPSGILKMSAGMLLFWCAGLSLVWIYGYTRIFLLYWLLPLFTWFIAVNRLRGILEHAGIAATVTQATRTTRGNIISNFLFLPHAIGMHGEHHRSPQTPFYRLKNLRSANADWHTSHGVTNAAFEVLAATAWFRRKFANRFVKKARASEKNG</sequence>
<evidence type="ECO:0000256" key="1">
    <source>
        <dbReference type="SAM" id="Phobius"/>
    </source>
</evidence>
<keyword evidence="1" id="KW-1133">Transmembrane helix</keyword>
<keyword evidence="4" id="KW-1185">Reference proteome</keyword>
<dbReference type="OrthoDB" id="214298at2"/>
<keyword evidence="1" id="KW-0812">Transmembrane</keyword>
<dbReference type="HOGENOM" id="CLU_962922_0_0_12"/>
<dbReference type="KEGG" id="tpx:Turpa_2815"/>
<dbReference type="EMBL" id="CP002959">
    <property type="protein sequence ID" value="AFM13454.1"/>
    <property type="molecule type" value="Genomic_DNA"/>
</dbReference>
<dbReference type="AlphaFoldDB" id="I4B847"/>
<proteinExistence type="predicted"/>
<accession>I4B847</accession>
<reference evidence="3 4" key="1">
    <citation type="submission" date="2012-06" db="EMBL/GenBank/DDBJ databases">
        <title>The complete chromosome of genome of Turneriella parva DSM 21527.</title>
        <authorList>
            <consortium name="US DOE Joint Genome Institute (JGI-PGF)"/>
            <person name="Lucas S."/>
            <person name="Han J."/>
            <person name="Lapidus A."/>
            <person name="Bruce D."/>
            <person name="Goodwin L."/>
            <person name="Pitluck S."/>
            <person name="Peters L."/>
            <person name="Kyrpides N."/>
            <person name="Mavromatis K."/>
            <person name="Ivanova N."/>
            <person name="Mikhailova N."/>
            <person name="Chertkov O."/>
            <person name="Detter J.C."/>
            <person name="Tapia R."/>
            <person name="Han C."/>
            <person name="Land M."/>
            <person name="Hauser L."/>
            <person name="Markowitz V."/>
            <person name="Cheng J.-F."/>
            <person name="Hugenholtz P."/>
            <person name="Woyke T."/>
            <person name="Wu D."/>
            <person name="Gronow S."/>
            <person name="Wellnitz S."/>
            <person name="Brambilla E."/>
            <person name="Klenk H.-P."/>
            <person name="Eisen J.A."/>
        </authorList>
    </citation>
    <scope>NUCLEOTIDE SEQUENCE [LARGE SCALE GENOMIC DNA]</scope>
    <source>
        <strain evidence="4">ATCC BAA-1111 / DSM 21527 / NCTC 11395 / H</strain>
    </source>
</reference>